<evidence type="ECO:0000313" key="2">
    <source>
        <dbReference type="Proteomes" id="UP000249056"/>
    </source>
</evidence>
<keyword evidence="2" id="KW-1185">Reference proteome</keyword>
<organism evidence="1 2">
    <name type="scientific">Monilinia fructigena</name>
    <dbReference type="NCBI Taxonomy" id="38457"/>
    <lineage>
        <taxon>Eukaryota</taxon>
        <taxon>Fungi</taxon>
        <taxon>Dikarya</taxon>
        <taxon>Ascomycota</taxon>
        <taxon>Pezizomycotina</taxon>
        <taxon>Leotiomycetes</taxon>
        <taxon>Helotiales</taxon>
        <taxon>Sclerotiniaceae</taxon>
        <taxon>Monilinia</taxon>
    </lineage>
</organism>
<protein>
    <submittedName>
        <fullName evidence="1">Uncharacterized protein</fullName>
    </submittedName>
</protein>
<dbReference type="AlphaFoldDB" id="A0A395J5M7"/>
<evidence type="ECO:0000313" key="1">
    <source>
        <dbReference type="EMBL" id="RAL67787.1"/>
    </source>
</evidence>
<name>A0A395J5M7_9HELO</name>
<reference evidence="1 2" key="1">
    <citation type="submission" date="2018-06" db="EMBL/GenBank/DDBJ databases">
        <title>Genome Sequence of the Brown Rot Fungal Pathogen Monilinia fructigena.</title>
        <authorList>
            <person name="Landi L."/>
            <person name="De Miccolis Angelini R.M."/>
            <person name="Pollastro S."/>
            <person name="Abate D."/>
            <person name="Faretra F."/>
            <person name="Romanazzi G."/>
        </authorList>
    </citation>
    <scope>NUCLEOTIDE SEQUENCE [LARGE SCALE GENOMIC DNA]</scope>
    <source>
        <strain evidence="1 2">Mfrg269</strain>
    </source>
</reference>
<sequence length="198" mass="23425">MGYISCGDFMKGKLIRDRRFNPSYTREEATRIYDIAYRKYSRGYVRASTEKMLYMADKCFWQQFWPTDEFPGEKAWIVRDATEKEAIDEYEDAATRISRQLEEEGTQYRQKETASPWIHTFSNQNEKVQVLVKTPIRHIHTKRKVTNTSEDTRSSSTGTINSEITRSFTNFNFDRNEHTPRRFECVQRIATLIRSSTA</sequence>
<comment type="caution">
    <text evidence="1">The sequence shown here is derived from an EMBL/GenBank/DDBJ whole genome shotgun (WGS) entry which is preliminary data.</text>
</comment>
<dbReference type="EMBL" id="QKRW01000003">
    <property type="protein sequence ID" value="RAL67787.1"/>
    <property type="molecule type" value="Genomic_DNA"/>
</dbReference>
<gene>
    <name evidence="1" type="ORF">DID88_008514</name>
</gene>
<proteinExistence type="predicted"/>
<dbReference type="Proteomes" id="UP000249056">
    <property type="component" value="Unassembled WGS sequence"/>
</dbReference>
<dbReference type="OrthoDB" id="3550713at2759"/>
<accession>A0A395J5M7</accession>